<dbReference type="InterPro" id="IPR038078">
    <property type="entry name" value="PhoU-like_sf"/>
</dbReference>
<dbReference type="PANTHER" id="PTHR36536">
    <property type="entry name" value="UPF0111 PROTEIN HI_1603"/>
    <property type="match status" value="1"/>
</dbReference>
<gene>
    <name evidence="2" type="ordered locus">DKAM_0647</name>
</gene>
<dbReference type="KEGG" id="dka:DKAM_0647"/>
<dbReference type="Gene3D" id="1.20.58.220">
    <property type="entry name" value="Phosphate transport system protein phou homolog 2, domain 2"/>
    <property type="match status" value="1"/>
</dbReference>
<reference evidence="2 3" key="1">
    <citation type="journal article" date="2009" name="J. Bacteriol.">
        <title>Complete genome sequence of the anaerobic, protein-degrading hyperthermophilic crenarchaeon Desulfurococcus kamchatkensis.</title>
        <authorList>
            <person name="Ravin N.V."/>
            <person name="Mardanov A.V."/>
            <person name="Beletsky A.V."/>
            <person name="Kublanov I.V."/>
            <person name="Kolganova T.V."/>
            <person name="Lebedinsky A.V."/>
            <person name="Chernyh N.A."/>
            <person name="Bonch-Osmolovskaya E.A."/>
            <person name="Skryabin K.G."/>
        </authorList>
    </citation>
    <scope>NUCLEOTIDE SEQUENCE [LARGE SCALE GENOMIC DNA]</scope>
    <source>
        <strain evidence="3">DSM 18924 / JCM 16383 / VKM B-2413 / 1221n</strain>
    </source>
</reference>
<dbReference type="HOGENOM" id="CLU_108788_0_0_2"/>
<dbReference type="Pfam" id="PF01865">
    <property type="entry name" value="PhoU_div"/>
    <property type="match status" value="1"/>
</dbReference>
<dbReference type="AlphaFoldDB" id="B8D4E2"/>
<evidence type="ECO:0000313" key="3">
    <source>
        <dbReference type="Proteomes" id="UP000006903"/>
    </source>
</evidence>
<name>B8D4E2_DESA1</name>
<dbReference type="InterPro" id="IPR002727">
    <property type="entry name" value="DUF47"/>
</dbReference>
<accession>B8D4E2</accession>
<dbReference type="eggNOG" id="arCOG02640">
    <property type="taxonomic scope" value="Archaea"/>
</dbReference>
<evidence type="ECO:0000313" key="2">
    <source>
        <dbReference type="EMBL" id="ACL10973.1"/>
    </source>
</evidence>
<dbReference type="InterPro" id="IPR018445">
    <property type="entry name" value="Put_Phosphate_transp_reg"/>
</dbReference>
<comment type="similarity">
    <text evidence="1">Belongs to the UPF0111 family.</text>
</comment>
<dbReference type="EMBL" id="CP001140">
    <property type="protein sequence ID" value="ACL10973.1"/>
    <property type="molecule type" value="Genomic_DNA"/>
</dbReference>
<dbReference type="SUPFAM" id="SSF109755">
    <property type="entry name" value="PhoU-like"/>
    <property type="match status" value="1"/>
</dbReference>
<sequence length="223" mass="25164">MTGGYHMSLPRGRYFEAILSSVIEHAKIVNKGMSKLVELVSNIPSGVSAVSTLYNELNSIEEKGDELKKEMIKELKVAYLHPEDRENILRFVLSLDEALGFAKAAGKRILLVLESGVPIQEGIQVLMKEIADKSLEASFKILELFEAINKDPRKALEITHEIEFLEKKIDELRLEAVGKIYLYCSKEVKPECVVIPPIIEDLEGISDVFENIADIYRLFTISR</sequence>
<evidence type="ECO:0000256" key="1">
    <source>
        <dbReference type="ARBA" id="ARBA00008591"/>
    </source>
</evidence>
<protein>
    <submittedName>
        <fullName evidence="2">Phosphate transport regulator-like protein</fullName>
    </submittedName>
</protein>
<dbReference type="PANTHER" id="PTHR36536:SF3">
    <property type="entry name" value="UPF0111 PROTEIN HI_1603"/>
    <property type="match status" value="1"/>
</dbReference>
<proteinExistence type="inferred from homology"/>
<dbReference type="Proteomes" id="UP000006903">
    <property type="component" value="Chromosome"/>
</dbReference>
<dbReference type="STRING" id="490899.DKAM_0647"/>
<organism evidence="2 3">
    <name type="scientific">Desulfurococcus amylolyticus (strain DSM 18924 / JCM 16383 / VKM B-2413 / 1221n)</name>
    <name type="common">Desulfurococcus kamchatkensis</name>
    <dbReference type="NCBI Taxonomy" id="490899"/>
    <lineage>
        <taxon>Archaea</taxon>
        <taxon>Thermoproteota</taxon>
        <taxon>Thermoprotei</taxon>
        <taxon>Desulfurococcales</taxon>
        <taxon>Desulfurococcaceae</taxon>
        <taxon>Desulfurococcus</taxon>
    </lineage>
</organism>